<dbReference type="PANTHER" id="PTHR43464">
    <property type="entry name" value="METHYLTRANSFERASE"/>
    <property type="match status" value="1"/>
</dbReference>
<evidence type="ECO:0000313" key="5">
    <source>
        <dbReference type="Proteomes" id="UP000198658"/>
    </source>
</evidence>
<organism evidence="4 5">
    <name type="scientific">Microbulbifer marinus</name>
    <dbReference type="NCBI Taxonomy" id="658218"/>
    <lineage>
        <taxon>Bacteria</taxon>
        <taxon>Pseudomonadati</taxon>
        <taxon>Pseudomonadota</taxon>
        <taxon>Gammaproteobacteria</taxon>
        <taxon>Cellvibrionales</taxon>
        <taxon>Microbulbiferaceae</taxon>
        <taxon>Microbulbifer</taxon>
    </lineage>
</organism>
<keyword evidence="2 4" id="KW-0808">Transferase</keyword>
<evidence type="ECO:0000256" key="2">
    <source>
        <dbReference type="ARBA" id="ARBA00022679"/>
    </source>
</evidence>
<dbReference type="Gene3D" id="3.40.50.150">
    <property type="entry name" value="Vaccinia Virus protein VP39"/>
    <property type="match status" value="1"/>
</dbReference>
<dbReference type="SUPFAM" id="SSF53335">
    <property type="entry name" value="S-adenosyl-L-methionine-dependent methyltransferases"/>
    <property type="match status" value="1"/>
</dbReference>
<dbReference type="GO" id="GO:0008168">
    <property type="term" value="F:methyltransferase activity"/>
    <property type="evidence" value="ECO:0007669"/>
    <property type="project" value="UniProtKB-KW"/>
</dbReference>
<keyword evidence="3" id="KW-0949">S-adenosyl-L-methionine</keyword>
<evidence type="ECO:0000313" key="4">
    <source>
        <dbReference type="EMBL" id="SEA31928.1"/>
    </source>
</evidence>
<dbReference type="Pfam" id="PF13489">
    <property type="entry name" value="Methyltransf_23"/>
    <property type="match status" value="1"/>
</dbReference>
<accession>A0A1H4A809</accession>
<name>A0A1H4A809_9GAMM</name>
<dbReference type="EMBL" id="FNQO01000003">
    <property type="protein sequence ID" value="SEA31928.1"/>
    <property type="molecule type" value="Genomic_DNA"/>
</dbReference>
<proteinExistence type="predicted"/>
<gene>
    <name evidence="4" type="ORF">SAMN05216562_2597</name>
</gene>
<keyword evidence="1 4" id="KW-0489">Methyltransferase</keyword>
<dbReference type="OrthoDB" id="9791837at2"/>
<dbReference type="PANTHER" id="PTHR43464:SF19">
    <property type="entry name" value="UBIQUINONE BIOSYNTHESIS O-METHYLTRANSFERASE, MITOCHONDRIAL"/>
    <property type="match status" value="1"/>
</dbReference>
<dbReference type="CDD" id="cd02440">
    <property type="entry name" value="AdoMet_MTases"/>
    <property type="match status" value="1"/>
</dbReference>
<dbReference type="InterPro" id="IPR029063">
    <property type="entry name" value="SAM-dependent_MTases_sf"/>
</dbReference>
<dbReference type="RefSeq" id="WP_091389170.1">
    <property type="nucleotide sequence ID" value="NZ_FNQO01000003.1"/>
</dbReference>
<dbReference type="STRING" id="658218.SAMN05216562_2597"/>
<dbReference type="GO" id="GO:0032259">
    <property type="term" value="P:methylation"/>
    <property type="evidence" value="ECO:0007669"/>
    <property type="project" value="UniProtKB-KW"/>
</dbReference>
<sequence>MSDSEFSDKKILQSWHSNAAPWIRAIDGATIASRKLVTDGAIVAAVLDHRPGSVLDVGCGEGWLARALAINGIEVLGIDAVPELLEAARRRAGPGESYRQLSYEALAAGELRQRFDLMVCNFSLIGDTSVARLVAAAPALLNPGGHLLVQTLHPLVACGDTEYRDGWRHGSWDGFSEDFRDPAPWYFRTLESWLALYRRIGLELVLVQEPLHPETGRPASLILSGRVSADNRV</sequence>
<reference evidence="5" key="1">
    <citation type="submission" date="2016-10" db="EMBL/GenBank/DDBJ databases">
        <authorList>
            <person name="Varghese N."/>
            <person name="Submissions S."/>
        </authorList>
    </citation>
    <scope>NUCLEOTIDE SEQUENCE [LARGE SCALE GENOMIC DNA]</scope>
    <source>
        <strain evidence="5">CGMCC 1.10657</strain>
    </source>
</reference>
<protein>
    <submittedName>
        <fullName evidence="4">Methyltransferase domain-containing protein</fullName>
    </submittedName>
</protein>
<keyword evidence="5" id="KW-1185">Reference proteome</keyword>
<dbReference type="AlphaFoldDB" id="A0A1H4A809"/>
<evidence type="ECO:0000256" key="3">
    <source>
        <dbReference type="ARBA" id="ARBA00022691"/>
    </source>
</evidence>
<evidence type="ECO:0000256" key="1">
    <source>
        <dbReference type="ARBA" id="ARBA00022603"/>
    </source>
</evidence>
<dbReference type="Proteomes" id="UP000198658">
    <property type="component" value="Unassembled WGS sequence"/>
</dbReference>